<gene>
    <name evidence="2" type="ORF">OE88DRAFT_1730827</name>
</gene>
<evidence type="ECO:0000313" key="3">
    <source>
        <dbReference type="Proteomes" id="UP000305948"/>
    </source>
</evidence>
<feature type="compositionally biased region" description="Polar residues" evidence="1">
    <location>
        <begin position="84"/>
        <end position="99"/>
    </location>
</feature>
<evidence type="ECO:0000313" key="2">
    <source>
        <dbReference type="EMBL" id="TFK57462.1"/>
    </source>
</evidence>
<protein>
    <submittedName>
        <fullName evidence="2">Uncharacterized protein</fullName>
    </submittedName>
</protein>
<dbReference type="OrthoDB" id="3255301at2759"/>
<name>A0A5C3NJ92_9AGAM</name>
<proteinExistence type="predicted"/>
<dbReference type="Proteomes" id="UP000305948">
    <property type="component" value="Unassembled WGS sequence"/>
</dbReference>
<keyword evidence="3" id="KW-1185">Reference proteome</keyword>
<reference evidence="2 3" key="1">
    <citation type="journal article" date="2019" name="Nat. Ecol. Evol.">
        <title>Megaphylogeny resolves global patterns of mushroom evolution.</title>
        <authorList>
            <person name="Varga T."/>
            <person name="Krizsan K."/>
            <person name="Foldi C."/>
            <person name="Dima B."/>
            <person name="Sanchez-Garcia M."/>
            <person name="Sanchez-Ramirez S."/>
            <person name="Szollosi G.J."/>
            <person name="Szarkandi J.G."/>
            <person name="Papp V."/>
            <person name="Albert L."/>
            <person name="Andreopoulos W."/>
            <person name="Angelini C."/>
            <person name="Antonin V."/>
            <person name="Barry K.W."/>
            <person name="Bougher N.L."/>
            <person name="Buchanan P."/>
            <person name="Buyck B."/>
            <person name="Bense V."/>
            <person name="Catcheside P."/>
            <person name="Chovatia M."/>
            <person name="Cooper J."/>
            <person name="Damon W."/>
            <person name="Desjardin D."/>
            <person name="Finy P."/>
            <person name="Geml J."/>
            <person name="Haridas S."/>
            <person name="Hughes K."/>
            <person name="Justo A."/>
            <person name="Karasinski D."/>
            <person name="Kautmanova I."/>
            <person name="Kiss B."/>
            <person name="Kocsube S."/>
            <person name="Kotiranta H."/>
            <person name="LaButti K.M."/>
            <person name="Lechner B.E."/>
            <person name="Liimatainen K."/>
            <person name="Lipzen A."/>
            <person name="Lukacs Z."/>
            <person name="Mihaltcheva S."/>
            <person name="Morgado L.N."/>
            <person name="Niskanen T."/>
            <person name="Noordeloos M.E."/>
            <person name="Ohm R.A."/>
            <person name="Ortiz-Santana B."/>
            <person name="Ovrebo C."/>
            <person name="Racz N."/>
            <person name="Riley R."/>
            <person name="Savchenko A."/>
            <person name="Shiryaev A."/>
            <person name="Soop K."/>
            <person name="Spirin V."/>
            <person name="Szebenyi C."/>
            <person name="Tomsovsky M."/>
            <person name="Tulloss R.E."/>
            <person name="Uehling J."/>
            <person name="Grigoriev I.V."/>
            <person name="Vagvolgyi C."/>
            <person name="Papp T."/>
            <person name="Martin F.M."/>
            <person name="Miettinen O."/>
            <person name="Hibbett D.S."/>
            <person name="Nagy L.G."/>
        </authorList>
    </citation>
    <scope>NUCLEOTIDE SEQUENCE [LARGE SCALE GENOMIC DNA]</scope>
    <source>
        <strain evidence="2 3">OMC1185</strain>
    </source>
</reference>
<accession>A0A5C3NJ92</accession>
<dbReference type="EMBL" id="ML213503">
    <property type="protein sequence ID" value="TFK57462.1"/>
    <property type="molecule type" value="Genomic_DNA"/>
</dbReference>
<dbReference type="AlphaFoldDB" id="A0A5C3NJ92"/>
<feature type="compositionally biased region" description="Polar residues" evidence="1">
    <location>
        <begin position="55"/>
        <end position="66"/>
    </location>
</feature>
<sequence>MPSGSSPFNPFRAAPSTSSPLARSSPVPISPFQRPTPTRNVSFARSRPLRPFASVANSLPQAQPGQKGSKGAPKLIEPPKKFSGTFSLNLTQAELSRQD</sequence>
<evidence type="ECO:0000256" key="1">
    <source>
        <dbReference type="SAM" id="MobiDB-lite"/>
    </source>
</evidence>
<feature type="region of interest" description="Disordered" evidence="1">
    <location>
        <begin position="1"/>
        <end position="99"/>
    </location>
</feature>
<feature type="compositionally biased region" description="Polar residues" evidence="1">
    <location>
        <begin position="33"/>
        <end position="43"/>
    </location>
</feature>
<organism evidence="2 3">
    <name type="scientific">Heliocybe sulcata</name>
    <dbReference type="NCBI Taxonomy" id="5364"/>
    <lineage>
        <taxon>Eukaryota</taxon>
        <taxon>Fungi</taxon>
        <taxon>Dikarya</taxon>
        <taxon>Basidiomycota</taxon>
        <taxon>Agaricomycotina</taxon>
        <taxon>Agaricomycetes</taxon>
        <taxon>Gloeophyllales</taxon>
        <taxon>Gloeophyllaceae</taxon>
        <taxon>Heliocybe</taxon>
    </lineage>
</organism>